<gene>
    <name evidence="4" type="ORF">C2845_PM16G05550</name>
</gene>
<feature type="coiled-coil region" evidence="1">
    <location>
        <begin position="235"/>
        <end position="297"/>
    </location>
</feature>
<dbReference type="Pfam" id="PF01585">
    <property type="entry name" value="G-patch"/>
    <property type="match status" value="1"/>
</dbReference>
<protein>
    <recommendedName>
        <fullName evidence="3">G-patch domain-containing protein</fullName>
    </recommendedName>
</protein>
<organism evidence="4 5">
    <name type="scientific">Panicum miliaceum</name>
    <name type="common">Proso millet</name>
    <name type="synonym">Broomcorn millet</name>
    <dbReference type="NCBI Taxonomy" id="4540"/>
    <lineage>
        <taxon>Eukaryota</taxon>
        <taxon>Viridiplantae</taxon>
        <taxon>Streptophyta</taxon>
        <taxon>Embryophyta</taxon>
        <taxon>Tracheophyta</taxon>
        <taxon>Spermatophyta</taxon>
        <taxon>Magnoliopsida</taxon>
        <taxon>Liliopsida</taxon>
        <taxon>Poales</taxon>
        <taxon>Poaceae</taxon>
        <taxon>PACMAD clade</taxon>
        <taxon>Panicoideae</taxon>
        <taxon>Panicodae</taxon>
        <taxon>Paniceae</taxon>
        <taxon>Panicinae</taxon>
        <taxon>Panicum</taxon>
        <taxon>Panicum sect. Panicum</taxon>
    </lineage>
</organism>
<dbReference type="InterPro" id="IPR000467">
    <property type="entry name" value="G_patch_dom"/>
</dbReference>
<dbReference type="PANTHER" id="PTHR47423">
    <property type="entry name" value="G-PATCH DOMAIN CONTAINING PROTEIN"/>
    <property type="match status" value="1"/>
</dbReference>
<feature type="domain" description="G-patch" evidence="3">
    <location>
        <begin position="407"/>
        <end position="453"/>
    </location>
</feature>
<name>A0A3L6PUJ9_PANMI</name>
<feature type="compositionally biased region" description="Basic and acidic residues" evidence="2">
    <location>
        <begin position="81"/>
        <end position="104"/>
    </location>
</feature>
<evidence type="ECO:0000256" key="2">
    <source>
        <dbReference type="SAM" id="MobiDB-lite"/>
    </source>
</evidence>
<sequence>MLTAECSECSEIFPESPNILVSTECLHVSGHVRSLRRFPESPEESCPKSPKKSSDSPELNPVTASFWEGRIDISTIQEGDPTAKVDDKPQEENVDNKKKGKGEVESSDEDSDYDIKSVKNKNKGKKKNVSEAHLGIQWDSSEESLFDDEGVATTAMEAHIGKPSLFEDLTDDEDDFTPTCLMEKGTKVDSKSNPNDDDDALDDDECENMIKELGKKASNKIMKLMIEIEGRDGTLEAQEELIRLEREKIIGLEKSLSKERKSFKVQEDLLHAKISKILELEKSLAKEKEKVETLTRDLCLVNESNVNLRSVNESLQEIFSCLHAKHTALEVKHATLLENTTLDSNDATKSSFSTMSNGCARCCNVNVESYATNLADMHVMKNEITRLTSLIKEDKTYPKIGEFEKRTKAFGSGYMKKYGFMKGKGLGKYEQGRQEPIPFIKNNKTSGVGACGTILGGMVPIHPTIDGKQPKASPH</sequence>
<dbReference type="Proteomes" id="UP000275267">
    <property type="component" value="Unassembled WGS sequence"/>
</dbReference>
<keyword evidence="1" id="KW-0175">Coiled coil</keyword>
<feature type="compositionally biased region" description="Basic residues" evidence="2">
    <location>
        <begin position="118"/>
        <end position="127"/>
    </location>
</feature>
<keyword evidence="5" id="KW-1185">Reference proteome</keyword>
<dbReference type="GO" id="GO:0003676">
    <property type="term" value="F:nucleic acid binding"/>
    <property type="evidence" value="ECO:0007669"/>
    <property type="project" value="InterPro"/>
</dbReference>
<reference evidence="5" key="1">
    <citation type="journal article" date="2019" name="Nat. Commun.">
        <title>The genome of broomcorn millet.</title>
        <authorList>
            <person name="Zou C."/>
            <person name="Miki D."/>
            <person name="Li D."/>
            <person name="Tang Q."/>
            <person name="Xiao L."/>
            <person name="Rajput S."/>
            <person name="Deng P."/>
            <person name="Jia W."/>
            <person name="Huang R."/>
            <person name="Zhang M."/>
            <person name="Sun Y."/>
            <person name="Hu J."/>
            <person name="Fu X."/>
            <person name="Schnable P.S."/>
            <person name="Li F."/>
            <person name="Zhang H."/>
            <person name="Feng B."/>
            <person name="Zhu X."/>
            <person name="Liu R."/>
            <person name="Schnable J.C."/>
            <person name="Zhu J.-K."/>
            <person name="Zhang H."/>
        </authorList>
    </citation>
    <scope>NUCLEOTIDE SEQUENCE [LARGE SCALE GENOMIC DNA]</scope>
</reference>
<dbReference type="EMBL" id="PQIB02000015">
    <property type="protein sequence ID" value="RLM65345.1"/>
    <property type="molecule type" value="Genomic_DNA"/>
</dbReference>
<dbReference type="AlphaFoldDB" id="A0A3L6PUJ9"/>
<evidence type="ECO:0000313" key="4">
    <source>
        <dbReference type="EMBL" id="RLM65345.1"/>
    </source>
</evidence>
<dbReference type="PROSITE" id="PS50174">
    <property type="entry name" value="G_PATCH"/>
    <property type="match status" value="1"/>
</dbReference>
<accession>A0A3L6PUJ9</accession>
<feature type="region of interest" description="Disordered" evidence="2">
    <location>
        <begin position="36"/>
        <end position="130"/>
    </location>
</feature>
<comment type="caution">
    <text evidence="4">The sequence shown here is derived from an EMBL/GenBank/DDBJ whole genome shotgun (WGS) entry which is preliminary data.</text>
</comment>
<dbReference type="SMART" id="SM00443">
    <property type="entry name" value="G_patch"/>
    <property type="match status" value="1"/>
</dbReference>
<evidence type="ECO:0000313" key="5">
    <source>
        <dbReference type="Proteomes" id="UP000275267"/>
    </source>
</evidence>
<feature type="region of interest" description="Disordered" evidence="2">
    <location>
        <begin position="183"/>
        <end position="202"/>
    </location>
</feature>
<dbReference type="PANTHER" id="PTHR47423:SF2">
    <property type="entry name" value="PROTEIN SQS1"/>
    <property type="match status" value="1"/>
</dbReference>
<proteinExistence type="predicted"/>
<evidence type="ECO:0000256" key="1">
    <source>
        <dbReference type="SAM" id="Coils"/>
    </source>
</evidence>
<dbReference type="OrthoDB" id="21470at2759"/>
<evidence type="ECO:0000259" key="3">
    <source>
        <dbReference type="PROSITE" id="PS50174"/>
    </source>
</evidence>